<reference evidence="2 3" key="1">
    <citation type="submission" date="2017-10" db="EMBL/GenBank/DDBJ databases">
        <title>Whole genome sequencing of members of genus Pseudoxanthomonas.</title>
        <authorList>
            <person name="Kumar S."/>
            <person name="Bansal K."/>
            <person name="Kaur A."/>
            <person name="Patil P."/>
            <person name="Sharma S."/>
            <person name="Patil P.B."/>
        </authorList>
    </citation>
    <scope>NUCLEOTIDE SEQUENCE [LARGE SCALE GENOMIC DNA]</scope>
    <source>
        <strain evidence="2 3">DSM 17109</strain>
    </source>
</reference>
<name>A0ABQ6ZDT2_9GAMM</name>
<evidence type="ECO:0000259" key="1">
    <source>
        <dbReference type="Pfam" id="PF21648"/>
    </source>
</evidence>
<gene>
    <name evidence="2" type="ORF">CSC78_15720</name>
</gene>
<dbReference type="Gene3D" id="3.30.2210.10">
    <property type="entry name" value="Integron cassette protein superfamily"/>
    <property type="match status" value="1"/>
</dbReference>
<comment type="caution">
    <text evidence="2">The sequence shown here is derived from an EMBL/GenBank/DDBJ whole genome shotgun (WGS) entry which is preliminary data.</text>
</comment>
<accession>A0ABQ6ZDT2</accession>
<evidence type="ECO:0000313" key="3">
    <source>
        <dbReference type="Proteomes" id="UP000781710"/>
    </source>
</evidence>
<feature type="domain" description="Integron cassette protein" evidence="1">
    <location>
        <begin position="3"/>
        <end position="105"/>
    </location>
</feature>
<dbReference type="InterPro" id="IPR048474">
    <property type="entry name" value="M1E1E6-like_sf"/>
</dbReference>
<protein>
    <recommendedName>
        <fullName evidence="1">Integron cassette protein domain-containing protein</fullName>
    </recommendedName>
</protein>
<proteinExistence type="predicted"/>
<evidence type="ECO:0000313" key="2">
    <source>
        <dbReference type="EMBL" id="KAF1723484.1"/>
    </source>
</evidence>
<sequence>MITLTAEIYTPRWGHDDTYKFEMSNEEMVVSNGPRKSKCVWQEGSDPIWQGDSIDSHLRNDSIYAPRVFPDLLEHLWRAWRNGDLNAEQAQVELDVIVEWLNSLTRAKPRTDFWRKYF</sequence>
<dbReference type="InterPro" id="IPR048473">
    <property type="entry name" value="M1E1E6-like"/>
</dbReference>
<dbReference type="RefSeq" id="WP_162338815.1">
    <property type="nucleotide sequence ID" value="NZ_JBHSRQ010000007.1"/>
</dbReference>
<keyword evidence="3" id="KW-1185">Reference proteome</keyword>
<dbReference type="Proteomes" id="UP000781710">
    <property type="component" value="Unassembled WGS sequence"/>
</dbReference>
<organism evidence="2 3">
    <name type="scientific">Pseudoxanthomonas japonensis</name>
    <dbReference type="NCBI Taxonomy" id="69284"/>
    <lineage>
        <taxon>Bacteria</taxon>
        <taxon>Pseudomonadati</taxon>
        <taxon>Pseudomonadota</taxon>
        <taxon>Gammaproteobacteria</taxon>
        <taxon>Lysobacterales</taxon>
        <taxon>Lysobacteraceae</taxon>
        <taxon>Pseudoxanthomonas</taxon>
    </lineage>
</organism>
<dbReference type="Pfam" id="PF21648">
    <property type="entry name" value="M1E1E6-like"/>
    <property type="match status" value="1"/>
</dbReference>
<dbReference type="EMBL" id="PDWW01000027">
    <property type="protein sequence ID" value="KAF1723484.1"/>
    <property type="molecule type" value="Genomic_DNA"/>
</dbReference>